<reference evidence="2" key="1">
    <citation type="journal article" date="2016" name="Proc. Natl. Acad. Sci. U.S.A.">
        <title>Lipid metabolic changes in an early divergent fungus govern the establishment of a mutualistic symbiosis with endobacteria.</title>
        <authorList>
            <person name="Lastovetsky O.A."/>
            <person name="Gaspar M.L."/>
            <person name="Mondo S.J."/>
            <person name="LaButti K.M."/>
            <person name="Sandor L."/>
            <person name="Grigoriev I.V."/>
            <person name="Henry S.A."/>
            <person name="Pawlowska T.E."/>
        </authorList>
    </citation>
    <scope>NUCLEOTIDE SEQUENCE [LARGE SCALE GENOMIC DNA]</scope>
    <source>
        <strain evidence="2">ATCC 52814</strain>
    </source>
</reference>
<feature type="region of interest" description="Disordered" evidence="1">
    <location>
        <begin position="49"/>
        <end position="103"/>
    </location>
</feature>
<sequence>MSNVKAIYSTPNCNKVFEIQQDSAAIENITGSILQLKDQLNEFLTQIMEKETLPANTTTKDDIEEEQEEEEQNEDEDEDSPMSIDRPDAPEKQNVKKPKINEK</sequence>
<feature type="compositionally biased region" description="Acidic residues" evidence="1">
    <location>
        <begin position="62"/>
        <end position="80"/>
    </location>
</feature>
<proteinExistence type="predicted"/>
<accession>A0A1X0QUV3</accession>
<dbReference type="EMBL" id="KV921999">
    <property type="protein sequence ID" value="ORE03546.1"/>
    <property type="molecule type" value="Genomic_DNA"/>
</dbReference>
<gene>
    <name evidence="2" type="ORF">BCV72DRAFT_232915</name>
</gene>
<dbReference type="OrthoDB" id="2287642at2759"/>
<dbReference type="AlphaFoldDB" id="A0A1X0QUV3"/>
<dbReference type="VEuPathDB" id="FungiDB:BCV72DRAFT_232915"/>
<name>A0A1X0QUV3_RHIZD</name>
<protein>
    <recommendedName>
        <fullName evidence="3">EKC/KEOPS complex subunit GON7</fullName>
    </recommendedName>
</protein>
<evidence type="ECO:0000256" key="1">
    <source>
        <dbReference type="SAM" id="MobiDB-lite"/>
    </source>
</evidence>
<evidence type="ECO:0000313" key="2">
    <source>
        <dbReference type="EMBL" id="ORE03546.1"/>
    </source>
</evidence>
<organism evidence="2">
    <name type="scientific">Rhizopus microsporus var. microsporus</name>
    <dbReference type="NCBI Taxonomy" id="86635"/>
    <lineage>
        <taxon>Eukaryota</taxon>
        <taxon>Fungi</taxon>
        <taxon>Fungi incertae sedis</taxon>
        <taxon>Mucoromycota</taxon>
        <taxon>Mucoromycotina</taxon>
        <taxon>Mucoromycetes</taxon>
        <taxon>Mucorales</taxon>
        <taxon>Mucorineae</taxon>
        <taxon>Rhizopodaceae</taxon>
        <taxon>Rhizopus</taxon>
    </lineage>
</organism>
<feature type="compositionally biased region" description="Basic and acidic residues" evidence="1">
    <location>
        <begin position="85"/>
        <end position="103"/>
    </location>
</feature>
<dbReference type="Proteomes" id="UP000242414">
    <property type="component" value="Unassembled WGS sequence"/>
</dbReference>
<evidence type="ECO:0008006" key="3">
    <source>
        <dbReference type="Google" id="ProtNLM"/>
    </source>
</evidence>